<gene>
    <name evidence="1" type="ORF">SAMN05428953_107202</name>
</gene>
<protein>
    <recommendedName>
        <fullName evidence="3">DUF2971 domain-containing protein</fullName>
    </recommendedName>
</protein>
<proteinExistence type="predicted"/>
<evidence type="ECO:0000313" key="1">
    <source>
        <dbReference type="EMBL" id="SDJ60941.1"/>
    </source>
</evidence>
<keyword evidence="2" id="KW-1185">Reference proteome</keyword>
<accession>A0A1G8V4H2</accession>
<name>A0A1G8V4H2_9HYPH</name>
<dbReference type="RefSeq" id="WP_091594366.1">
    <property type="nucleotide sequence ID" value="NZ_JAKHFS010000035.1"/>
</dbReference>
<sequence length="220" mass="24854">MAILNPQQWDDRNDRYFMELYQEYRGAKGLYGLCAAMCAETYHHWRVFTGGSGGACIVLKRAPLAEYLDAASKKPAVPVTNVRFGEVEYLKLPKVRKIGRTDIMRLPFLKRVGFADEKEFRIVIETSADQQGAIYIDCPSEWIDRIYINPWLPQQQAASLIATLNEIDGCVDVDVRRSILIDSSTWKMAGDRAAGKKTGRKLTLKAPVKKALKGPPVKRF</sequence>
<dbReference type="AlphaFoldDB" id="A0A1G8V4H2"/>
<dbReference type="EMBL" id="FNEE01000007">
    <property type="protein sequence ID" value="SDJ60941.1"/>
    <property type="molecule type" value="Genomic_DNA"/>
</dbReference>
<organism evidence="1 2">
    <name type="scientific">Mesorhizobium muleiense</name>
    <dbReference type="NCBI Taxonomy" id="1004279"/>
    <lineage>
        <taxon>Bacteria</taxon>
        <taxon>Pseudomonadati</taxon>
        <taxon>Pseudomonadota</taxon>
        <taxon>Alphaproteobacteria</taxon>
        <taxon>Hyphomicrobiales</taxon>
        <taxon>Phyllobacteriaceae</taxon>
        <taxon>Mesorhizobium</taxon>
    </lineage>
</organism>
<reference evidence="2" key="1">
    <citation type="submission" date="2016-10" db="EMBL/GenBank/DDBJ databases">
        <authorList>
            <person name="Varghese N."/>
            <person name="Submissions S."/>
        </authorList>
    </citation>
    <scope>NUCLEOTIDE SEQUENCE [LARGE SCALE GENOMIC DNA]</scope>
    <source>
        <strain evidence="2">CGMCC 1.11022</strain>
    </source>
</reference>
<evidence type="ECO:0000313" key="2">
    <source>
        <dbReference type="Proteomes" id="UP000198894"/>
    </source>
</evidence>
<dbReference type="Proteomes" id="UP000198894">
    <property type="component" value="Unassembled WGS sequence"/>
</dbReference>
<evidence type="ECO:0008006" key="3">
    <source>
        <dbReference type="Google" id="ProtNLM"/>
    </source>
</evidence>